<gene>
    <name evidence="2" type="ORF">J506_1676</name>
</gene>
<dbReference type="EMBL" id="JEXD01000010">
    <property type="protein sequence ID" value="EXC07857.1"/>
    <property type="molecule type" value="Genomic_DNA"/>
</dbReference>
<protein>
    <submittedName>
        <fullName evidence="2">Phage holin family protein</fullName>
    </submittedName>
</protein>
<dbReference type="Pfam" id="PF05106">
    <property type="entry name" value="Phage_holin_3_1"/>
    <property type="match status" value="1"/>
</dbReference>
<feature type="transmembrane region" description="Helical" evidence="1">
    <location>
        <begin position="6"/>
        <end position="29"/>
    </location>
</feature>
<evidence type="ECO:0000256" key="1">
    <source>
        <dbReference type="SAM" id="Phobius"/>
    </source>
</evidence>
<dbReference type="AlphaFoldDB" id="A0A009PHJ1"/>
<dbReference type="PATRIC" id="fig|1310607.3.peg.1629"/>
<evidence type="ECO:0000313" key="2">
    <source>
        <dbReference type="EMBL" id="EXC07857.1"/>
    </source>
</evidence>
<comment type="caution">
    <text evidence="2">The sequence shown here is derived from an EMBL/GenBank/DDBJ whole genome shotgun (WGS) entry which is preliminary data.</text>
</comment>
<keyword evidence="1" id="KW-0472">Membrane</keyword>
<feature type="transmembrane region" description="Helical" evidence="1">
    <location>
        <begin position="66"/>
        <end position="87"/>
    </location>
</feature>
<feature type="transmembrane region" description="Helical" evidence="1">
    <location>
        <begin position="41"/>
        <end position="60"/>
    </location>
</feature>
<accession>A0A009PHJ1</accession>
<name>A0A009PHJ1_ACIBA</name>
<dbReference type="InterPro" id="IPR006481">
    <property type="entry name" value="Phage_lambda_GpS_holin"/>
</dbReference>
<evidence type="ECO:0000313" key="3">
    <source>
        <dbReference type="Proteomes" id="UP000021108"/>
    </source>
</evidence>
<keyword evidence="1" id="KW-0812">Transmembrane</keyword>
<dbReference type="Proteomes" id="UP000021108">
    <property type="component" value="Unassembled WGS sequence"/>
</dbReference>
<sequence>MEFWKFIQEFLQTFGTAITSFFMGFIMAYFRTKKKLGKADWAESIMCGLFSVGVWSLLEWLNVPQIVSVGIASGIGYMGTHFVSNLIEKRVNRNE</sequence>
<proteinExistence type="predicted"/>
<dbReference type="RefSeq" id="WP_000397631.1">
    <property type="nucleotide sequence ID" value="NZ_JEXD01000010.1"/>
</dbReference>
<organism evidence="2 3">
    <name type="scientific">Acinetobacter baumannii 625974</name>
    <dbReference type="NCBI Taxonomy" id="1310607"/>
    <lineage>
        <taxon>Bacteria</taxon>
        <taxon>Pseudomonadati</taxon>
        <taxon>Pseudomonadota</taxon>
        <taxon>Gammaproteobacteria</taxon>
        <taxon>Moraxellales</taxon>
        <taxon>Moraxellaceae</taxon>
        <taxon>Acinetobacter</taxon>
        <taxon>Acinetobacter calcoaceticus/baumannii complex</taxon>
    </lineage>
</organism>
<keyword evidence="1" id="KW-1133">Transmembrane helix</keyword>
<reference evidence="2 3" key="1">
    <citation type="submission" date="2014-02" db="EMBL/GenBank/DDBJ databases">
        <title>Comparative genomics and transcriptomics to identify genetic mechanisms underlying the emergence of carbapenem resistant Acinetobacter baumannii (CRAb).</title>
        <authorList>
            <person name="Harris A.D."/>
            <person name="Johnson K.J."/>
            <person name="George J."/>
            <person name="Shefchek K."/>
            <person name="Daugherty S.C."/>
            <person name="Parankush S."/>
            <person name="Sadzewicz L."/>
            <person name="Tallon L."/>
            <person name="Sengamalay N."/>
            <person name="Hazen T.H."/>
            <person name="Rasko D.A."/>
        </authorList>
    </citation>
    <scope>NUCLEOTIDE SEQUENCE [LARGE SCALE GENOMIC DNA]</scope>
    <source>
        <strain evidence="2 3">625974</strain>
    </source>
</reference>